<evidence type="ECO:0000256" key="10">
    <source>
        <dbReference type="RuleBase" id="RU004504"/>
    </source>
</evidence>
<name>A0A2P7EHG6_9SYNE</name>
<dbReference type="AlphaFoldDB" id="A0A2P7EHG6"/>
<keyword evidence="4 12" id="KW-0808">Transferase</keyword>
<dbReference type="InterPro" id="IPR015422">
    <property type="entry name" value="PyrdxlP-dep_Trfase_small"/>
</dbReference>
<dbReference type="InterPro" id="IPR015424">
    <property type="entry name" value="PyrdxlP-dep_Trfase"/>
</dbReference>
<dbReference type="PANTHER" id="PTHR11601">
    <property type="entry name" value="CYSTEINE DESULFURYLASE FAMILY MEMBER"/>
    <property type="match status" value="1"/>
</dbReference>
<reference evidence="13" key="1">
    <citation type="submission" date="2018-03" db="EMBL/GenBank/DDBJ databases">
        <title>Ecological and genomic features of two cosmopolitan and abundant freshwater picocyanobacteria.</title>
        <authorList>
            <person name="Cabello-Yeves P.J."/>
            <person name="Picazo A."/>
            <person name="Camacho A."/>
            <person name="Callieri C."/>
            <person name="Rosselli R."/>
            <person name="Roda-Garcia J."/>
            <person name="Coutinho F.H."/>
            <person name="Rodriguez-Valera F."/>
        </authorList>
    </citation>
    <scope>NUCLEOTIDE SEQUENCE [LARGE SCALE GENOMIC DNA]</scope>
    <source>
        <strain evidence="13">Tous</strain>
    </source>
</reference>
<evidence type="ECO:0000256" key="7">
    <source>
        <dbReference type="ARBA" id="ARBA00023004"/>
    </source>
</evidence>
<protein>
    <recommendedName>
        <fullName evidence="3">cysteine desulfurase</fullName>
        <ecNumber evidence="3">2.8.1.7</ecNumber>
    </recommendedName>
</protein>
<dbReference type="SUPFAM" id="SSF53383">
    <property type="entry name" value="PLP-dependent transferases"/>
    <property type="match status" value="1"/>
</dbReference>
<evidence type="ECO:0000256" key="3">
    <source>
        <dbReference type="ARBA" id="ARBA00012239"/>
    </source>
</evidence>
<proteinExistence type="inferred from homology"/>
<organism evidence="12 13">
    <name type="scientific">Synechococcus lacustris str. Tous</name>
    <dbReference type="NCBI Taxonomy" id="1910958"/>
    <lineage>
        <taxon>Bacteria</taxon>
        <taxon>Bacillati</taxon>
        <taxon>Cyanobacteriota</taxon>
        <taxon>Cyanophyceae</taxon>
        <taxon>Synechococcales</taxon>
        <taxon>Synechococcaceae</taxon>
        <taxon>Synechococcus</taxon>
    </lineage>
</organism>
<dbReference type="PROSITE" id="PS00595">
    <property type="entry name" value="AA_TRANSFER_CLASS_5"/>
    <property type="match status" value="1"/>
</dbReference>
<keyword evidence="6" id="KW-0663">Pyridoxal phosphate</keyword>
<sequence length="379" mass="39278">MAAAPIYLDHQASTPCDPAVVAAMAPLWGEDFANPSSRGHRPGLNAALLVDQARESLAAALAIPPHTLVFTSGATEANNLAIKGLCEARLARGRHVITVATEHRAVLDPCRYLERLGLSLTVLPVAADGLLDPAQLEAAIGPSTVLVSVMAANNEIGVLQPLEAIAAICRRHGAAFHCDAAQLVGHQLIKPLELGIDLLSFSGHKFYGPKGIGALVVAEDLELAAQIHGGGQEGGRRSGSLSTPLIVGLATALDLALADAPGRAQRLGQLRDQLWSGLEQLGGICVNGALEPRLAHNLNVSVAGVDGSRLHSGLRRGLAVSGGSACSSASGEPSHVLIALGRSRQEAAASVRFGLGRSTTEEQIKETLAFINQLLAKLR</sequence>
<dbReference type="GO" id="GO:0046872">
    <property type="term" value="F:metal ion binding"/>
    <property type="evidence" value="ECO:0007669"/>
    <property type="project" value="UniProtKB-KW"/>
</dbReference>
<dbReference type="GO" id="GO:0031071">
    <property type="term" value="F:cysteine desulfurase activity"/>
    <property type="evidence" value="ECO:0007669"/>
    <property type="project" value="UniProtKB-EC"/>
</dbReference>
<dbReference type="PANTHER" id="PTHR11601:SF34">
    <property type="entry name" value="CYSTEINE DESULFURASE"/>
    <property type="match status" value="1"/>
</dbReference>
<dbReference type="Gene3D" id="3.90.1150.10">
    <property type="entry name" value="Aspartate Aminotransferase, domain 1"/>
    <property type="match status" value="1"/>
</dbReference>
<dbReference type="Pfam" id="PF00266">
    <property type="entry name" value="Aminotran_5"/>
    <property type="match status" value="1"/>
</dbReference>
<keyword evidence="7" id="KW-0408">Iron</keyword>
<dbReference type="GO" id="GO:0051536">
    <property type="term" value="F:iron-sulfur cluster binding"/>
    <property type="evidence" value="ECO:0007669"/>
    <property type="project" value="UniProtKB-KW"/>
</dbReference>
<evidence type="ECO:0000256" key="4">
    <source>
        <dbReference type="ARBA" id="ARBA00022679"/>
    </source>
</evidence>
<dbReference type="RefSeq" id="WP_106498841.1">
    <property type="nucleotide sequence ID" value="NZ_PXVC01000003.1"/>
</dbReference>
<dbReference type="EC" id="2.8.1.7" evidence="3"/>
<evidence type="ECO:0000313" key="13">
    <source>
        <dbReference type="Proteomes" id="UP000240206"/>
    </source>
</evidence>
<dbReference type="InterPro" id="IPR000192">
    <property type="entry name" value="Aminotrans_V_dom"/>
</dbReference>
<comment type="catalytic activity">
    <reaction evidence="9">
        <text>(sulfur carrier)-H + L-cysteine = (sulfur carrier)-SH + L-alanine</text>
        <dbReference type="Rhea" id="RHEA:43892"/>
        <dbReference type="Rhea" id="RHEA-COMP:14737"/>
        <dbReference type="Rhea" id="RHEA-COMP:14739"/>
        <dbReference type="ChEBI" id="CHEBI:29917"/>
        <dbReference type="ChEBI" id="CHEBI:35235"/>
        <dbReference type="ChEBI" id="CHEBI:57972"/>
        <dbReference type="ChEBI" id="CHEBI:64428"/>
        <dbReference type="EC" id="2.8.1.7"/>
    </reaction>
</comment>
<dbReference type="InterPro" id="IPR015421">
    <property type="entry name" value="PyrdxlP-dep_Trfase_major"/>
</dbReference>
<evidence type="ECO:0000256" key="8">
    <source>
        <dbReference type="ARBA" id="ARBA00023014"/>
    </source>
</evidence>
<comment type="cofactor">
    <cofactor evidence="1 10">
        <name>pyridoxal 5'-phosphate</name>
        <dbReference type="ChEBI" id="CHEBI:597326"/>
    </cofactor>
</comment>
<evidence type="ECO:0000259" key="11">
    <source>
        <dbReference type="Pfam" id="PF00266"/>
    </source>
</evidence>
<keyword evidence="8" id="KW-0411">Iron-sulfur</keyword>
<dbReference type="Proteomes" id="UP000240206">
    <property type="component" value="Unassembled WGS sequence"/>
</dbReference>
<dbReference type="InterPro" id="IPR020578">
    <property type="entry name" value="Aminotrans_V_PyrdxlP_BS"/>
</dbReference>
<evidence type="ECO:0000256" key="1">
    <source>
        <dbReference type="ARBA" id="ARBA00001933"/>
    </source>
</evidence>
<dbReference type="PIRSF" id="PIRSF005572">
    <property type="entry name" value="NifS"/>
    <property type="match status" value="1"/>
</dbReference>
<evidence type="ECO:0000256" key="9">
    <source>
        <dbReference type="ARBA" id="ARBA00050776"/>
    </source>
</evidence>
<evidence type="ECO:0000313" key="12">
    <source>
        <dbReference type="EMBL" id="PSI02675.1"/>
    </source>
</evidence>
<dbReference type="EMBL" id="PXVC01000003">
    <property type="protein sequence ID" value="PSI02675.1"/>
    <property type="molecule type" value="Genomic_DNA"/>
</dbReference>
<comment type="caution">
    <text evidence="12">The sequence shown here is derived from an EMBL/GenBank/DDBJ whole genome shotgun (WGS) entry which is preliminary data.</text>
</comment>
<comment type="similarity">
    <text evidence="2">Belongs to the class-V pyridoxal-phosphate-dependent aminotransferase family. NifS/IscS subfamily.</text>
</comment>
<evidence type="ECO:0000256" key="6">
    <source>
        <dbReference type="ARBA" id="ARBA00022898"/>
    </source>
</evidence>
<evidence type="ECO:0000256" key="5">
    <source>
        <dbReference type="ARBA" id="ARBA00022723"/>
    </source>
</evidence>
<dbReference type="InterPro" id="IPR016454">
    <property type="entry name" value="Cysteine_dSase"/>
</dbReference>
<dbReference type="Gene3D" id="3.40.640.10">
    <property type="entry name" value="Type I PLP-dependent aspartate aminotransferase-like (Major domain)"/>
    <property type="match status" value="1"/>
</dbReference>
<keyword evidence="13" id="KW-1185">Reference proteome</keyword>
<accession>A0A2P7EHG6</accession>
<evidence type="ECO:0000256" key="2">
    <source>
        <dbReference type="ARBA" id="ARBA00006490"/>
    </source>
</evidence>
<feature type="domain" description="Aminotransferase class V" evidence="11">
    <location>
        <begin position="6"/>
        <end position="365"/>
    </location>
</feature>
<gene>
    <name evidence="12" type="ORF">C7K08_01250</name>
</gene>
<keyword evidence="5" id="KW-0479">Metal-binding</keyword>